<dbReference type="Proteomes" id="UP000828390">
    <property type="component" value="Unassembled WGS sequence"/>
</dbReference>
<organism evidence="12 13">
    <name type="scientific">Dreissena polymorpha</name>
    <name type="common">Zebra mussel</name>
    <name type="synonym">Mytilus polymorpha</name>
    <dbReference type="NCBI Taxonomy" id="45954"/>
    <lineage>
        <taxon>Eukaryota</taxon>
        <taxon>Metazoa</taxon>
        <taxon>Spiralia</taxon>
        <taxon>Lophotrochozoa</taxon>
        <taxon>Mollusca</taxon>
        <taxon>Bivalvia</taxon>
        <taxon>Autobranchia</taxon>
        <taxon>Heteroconchia</taxon>
        <taxon>Euheterodonta</taxon>
        <taxon>Imparidentia</taxon>
        <taxon>Neoheterodontei</taxon>
        <taxon>Myida</taxon>
        <taxon>Dreissenoidea</taxon>
        <taxon>Dreissenidae</taxon>
        <taxon>Dreissena</taxon>
    </lineage>
</organism>
<evidence type="ECO:0008006" key="14">
    <source>
        <dbReference type="Google" id="ProtNLM"/>
    </source>
</evidence>
<evidence type="ECO:0000256" key="11">
    <source>
        <dbReference type="RuleBase" id="RU003518"/>
    </source>
</evidence>
<evidence type="ECO:0000256" key="3">
    <source>
        <dbReference type="ARBA" id="ARBA00022475"/>
    </source>
</evidence>
<evidence type="ECO:0000256" key="5">
    <source>
        <dbReference type="ARBA" id="ARBA00022729"/>
    </source>
</evidence>
<sequence>MGLRDDNVPISPISGNNLQVCTQESTCCTPDMENKLMSLSGKEFESVVDNTFKLIKNTFVSRTKKFDDFFIELLTKAEEDLNVMFVQTYGQIYKQNAKMFTELFEDLRHYYKGSNVNLVDILNDFFTDLLKRMFTLMNAQYLFDDDYMSCVTKHMDKLNPFGDVPQKLKRQVKRAFIAARTFVQGLAIGRDVILAMERVKPTDECRRGLTKMMYCPYCQGLMRTKPCNNYCLNTMKGCLAQHSELNKAWNEYI</sequence>
<dbReference type="Pfam" id="PF01153">
    <property type="entry name" value="Glypican"/>
    <property type="match status" value="1"/>
</dbReference>
<feature type="non-terminal residue" evidence="12">
    <location>
        <position position="253"/>
    </location>
</feature>
<evidence type="ECO:0000256" key="6">
    <source>
        <dbReference type="ARBA" id="ARBA00022974"/>
    </source>
</evidence>
<dbReference type="GO" id="GO:0009986">
    <property type="term" value="C:cell surface"/>
    <property type="evidence" value="ECO:0007669"/>
    <property type="project" value="TreeGrafter"/>
</dbReference>
<dbReference type="AlphaFoldDB" id="A0A9D4G191"/>
<keyword evidence="13" id="KW-1185">Reference proteome</keyword>
<name>A0A9D4G191_DREPO</name>
<keyword evidence="7" id="KW-0472">Membrane</keyword>
<dbReference type="GO" id="GO:0009966">
    <property type="term" value="P:regulation of signal transduction"/>
    <property type="evidence" value="ECO:0007669"/>
    <property type="project" value="InterPro"/>
</dbReference>
<evidence type="ECO:0000256" key="10">
    <source>
        <dbReference type="ARBA" id="ARBA00023288"/>
    </source>
</evidence>
<evidence type="ECO:0000256" key="7">
    <source>
        <dbReference type="ARBA" id="ARBA00023136"/>
    </source>
</evidence>
<comment type="caution">
    <text evidence="12">The sequence shown here is derived from an EMBL/GenBank/DDBJ whole genome shotgun (WGS) entry which is preliminary data.</text>
</comment>
<evidence type="ECO:0000256" key="8">
    <source>
        <dbReference type="ARBA" id="ARBA00023180"/>
    </source>
</evidence>
<comment type="subcellular location">
    <subcellularLocation>
        <location evidence="1">Cell membrane</location>
        <topology evidence="1">Lipid-anchor</topology>
        <topology evidence="1">GPI-anchor</topology>
    </subcellularLocation>
</comment>
<evidence type="ECO:0000256" key="9">
    <source>
        <dbReference type="ARBA" id="ARBA00023207"/>
    </source>
</evidence>
<protein>
    <recommendedName>
        <fullName evidence="14">Glypican-6</fullName>
    </recommendedName>
</protein>
<dbReference type="GO" id="GO:0016477">
    <property type="term" value="P:cell migration"/>
    <property type="evidence" value="ECO:0007669"/>
    <property type="project" value="TreeGrafter"/>
</dbReference>
<gene>
    <name evidence="12" type="ORF">DPMN_135589</name>
</gene>
<proteinExistence type="inferred from homology"/>
<evidence type="ECO:0000256" key="4">
    <source>
        <dbReference type="ARBA" id="ARBA00022622"/>
    </source>
</evidence>
<keyword evidence="6" id="KW-0654">Proteoglycan</keyword>
<comment type="similarity">
    <text evidence="2 11">Belongs to the glypican family.</text>
</comment>
<reference evidence="12" key="2">
    <citation type="submission" date="2020-11" db="EMBL/GenBank/DDBJ databases">
        <authorList>
            <person name="McCartney M.A."/>
            <person name="Auch B."/>
            <person name="Kono T."/>
            <person name="Mallez S."/>
            <person name="Becker A."/>
            <person name="Gohl D.M."/>
            <person name="Silverstein K.A.T."/>
            <person name="Koren S."/>
            <person name="Bechman K.B."/>
            <person name="Herman A."/>
            <person name="Abrahante J.E."/>
            <person name="Garbe J."/>
        </authorList>
    </citation>
    <scope>NUCLEOTIDE SEQUENCE</scope>
    <source>
        <strain evidence="12">Duluth1</strain>
        <tissue evidence="12">Whole animal</tissue>
    </source>
</reference>
<dbReference type="GO" id="GO:0005576">
    <property type="term" value="C:extracellular region"/>
    <property type="evidence" value="ECO:0007669"/>
    <property type="project" value="TreeGrafter"/>
</dbReference>
<dbReference type="GO" id="GO:0045202">
    <property type="term" value="C:synapse"/>
    <property type="evidence" value="ECO:0007669"/>
    <property type="project" value="TreeGrafter"/>
</dbReference>
<evidence type="ECO:0000256" key="2">
    <source>
        <dbReference type="ARBA" id="ARBA00010260"/>
    </source>
</evidence>
<dbReference type="GO" id="GO:1905475">
    <property type="term" value="P:regulation of protein localization to membrane"/>
    <property type="evidence" value="ECO:0007669"/>
    <property type="project" value="TreeGrafter"/>
</dbReference>
<dbReference type="GO" id="GO:0098552">
    <property type="term" value="C:side of membrane"/>
    <property type="evidence" value="ECO:0007669"/>
    <property type="project" value="UniProtKB-KW"/>
</dbReference>
<dbReference type="GO" id="GO:0005886">
    <property type="term" value="C:plasma membrane"/>
    <property type="evidence" value="ECO:0007669"/>
    <property type="project" value="UniProtKB-SubCell"/>
</dbReference>
<evidence type="ECO:0000313" key="13">
    <source>
        <dbReference type="Proteomes" id="UP000828390"/>
    </source>
</evidence>
<dbReference type="PANTHER" id="PTHR10822:SF30">
    <property type="entry name" value="DALLY-LIKE, ISOFORM A"/>
    <property type="match status" value="1"/>
</dbReference>
<evidence type="ECO:0000313" key="12">
    <source>
        <dbReference type="EMBL" id="KAH3807254.1"/>
    </source>
</evidence>
<dbReference type="PANTHER" id="PTHR10822">
    <property type="entry name" value="GLYPICAN"/>
    <property type="match status" value="1"/>
</dbReference>
<reference evidence="12" key="1">
    <citation type="journal article" date="2019" name="bioRxiv">
        <title>The Genome of the Zebra Mussel, Dreissena polymorpha: A Resource for Invasive Species Research.</title>
        <authorList>
            <person name="McCartney M.A."/>
            <person name="Auch B."/>
            <person name="Kono T."/>
            <person name="Mallez S."/>
            <person name="Zhang Y."/>
            <person name="Obille A."/>
            <person name="Becker A."/>
            <person name="Abrahante J.E."/>
            <person name="Garbe J."/>
            <person name="Badalamenti J.P."/>
            <person name="Herman A."/>
            <person name="Mangelson H."/>
            <person name="Liachko I."/>
            <person name="Sullivan S."/>
            <person name="Sone E.D."/>
            <person name="Koren S."/>
            <person name="Silverstein K.A.T."/>
            <person name="Beckman K.B."/>
            <person name="Gohl D.M."/>
        </authorList>
    </citation>
    <scope>NUCLEOTIDE SEQUENCE</scope>
    <source>
        <strain evidence="12">Duluth1</strain>
        <tissue evidence="12">Whole animal</tissue>
    </source>
</reference>
<accession>A0A9D4G191</accession>
<keyword evidence="8" id="KW-0325">Glycoprotein</keyword>
<keyword evidence="5" id="KW-0732">Signal</keyword>
<keyword evidence="4" id="KW-0336">GPI-anchor</keyword>
<dbReference type="InterPro" id="IPR001863">
    <property type="entry name" value="Glypican"/>
</dbReference>
<dbReference type="EMBL" id="JAIWYP010000006">
    <property type="protein sequence ID" value="KAH3807254.1"/>
    <property type="molecule type" value="Genomic_DNA"/>
</dbReference>
<evidence type="ECO:0000256" key="1">
    <source>
        <dbReference type="ARBA" id="ARBA00004609"/>
    </source>
</evidence>
<keyword evidence="3" id="KW-1003">Cell membrane</keyword>
<keyword evidence="10" id="KW-0449">Lipoprotein</keyword>
<keyword evidence="9" id="KW-0357">Heparan sulfate</keyword>